<reference evidence="1" key="1">
    <citation type="submission" date="2019-10" db="EMBL/GenBank/DDBJ databases">
        <title>Conservation and host-specific expression of non-tandemly repeated heterogenous ribosome RNA gene in arbuscular mycorrhizal fungi.</title>
        <authorList>
            <person name="Maeda T."/>
            <person name="Kobayashi Y."/>
            <person name="Nakagawa T."/>
            <person name="Ezawa T."/>
            <person name="Yamaguchi K."/>
            <person name="Bino T."/>
            <person name="Nishimoto Y."/>
            <person name="Shigenobu S."/>
            <person name="Kawaguchi M."/>
        </authorList>
    </citation>
    <scope>NUCLEOTIDE SEQUENCE</scope>
    <source>
        <strain evidence="1">HR1</strain>
    </source>
</reference>
<comment type="caution">
    <text evidence="1">The sequence shown here is derived from an EMBL/GenBank/DDBJ whole genome shotgun (WGS) entry which is preliminary data.</text>
</comment>
<name>A0A8H3MD26_9GLOM</name>
<protein>
    <submittedName>
        <fullName evidence="1">Uncharacterized protein</fullName>
    </submittedName>
</protein>
<organism evidence="1 2">
    <name type="scientific">Rhizophagus clarus</name>
    <dbReference type="NCBI Taxonomy" id="94130"/>
    <lineage>
        <taxon>Eukaryota</taxon>
        <taxon>Fungi</taxon>
        <taxon>Fungi incertae sedis</taxon>
        <taxon>Mucoromycota</taxon>
        <taxon>Glomeromycotina</taxon>
        <taxon>Glomeromycetes</taxon>
        <taxon>Glomerales</taxon>
        <taxon>Glomeraceae</taxon>
        <taxon>Rhizophagus</taxon>
    </lineage>
</organism>
<sequence length="174" mass="19965">MFAFPSFPFPLPPLSPNNSYVRLEDFSGSLGFKIEVSAALSQKRSLTKCLLTFCDFLFLGCDLKKSSDTLESNSNLRPIEYPVPHLGKFRRLFQKMDSRFFDELIFGSLEAKIWSNFDFWIHILTVDSSAFGRVRTLTARFLIFGHAEFNETIISQIVSFFCRLQGYLNTNTVS</sequence>
<dbReference type="EMBL" id="BLAL01000286">
    <property type="protein sequence ID" value="GET00679.1"/>
    <property type="molecule type" value="Genomic_DNA"/>
</dbReference>
<proteinExistence type="predicted"/>
<evidence type="ECO:0000313" key="1">
    <source>
        <dbReference type="EMBL" id="GET00679.1"/>
    </source>
</evidence>
<accession>A0A8H3MD26</accession>
<dbReference type="AlphaFoldDB" id="A0A8H3MD26"/>
<gene>
    <name evidence="1" type="ORF">RCL2_002712300</name>
</gene>
<dbReference type="Proteomes" id="UP000615446">
    <property type="component" value="Unassembled WGS sequence"/>
</dbReference>
<evidence type="ECO:0000313" key="2">
    <source>
        <dbReference type="Proteomes" id="UP000615446"/>
    </source>
</evidence>